<accession>A0ABS4VRY7</accession>
<sequence length="485" mass="49298">MNLLGIDLGTTSVKAAVYAPDGTRIAAATRRHTTHRPAPGHAEQHPSDWWAGVTGVVAELGATGALRDLAAVGLCSQVNTHLVADAAGAPLHPAITWQDGRCAAAAATLNDRLSPQDRARVRGGLGTVDASNPAARAAWFAAHRPEVWARTERLLAPKDWLVQRLTGTAVADPLSSVGLVGPDGTYPDGLDLLVPGLSGLLPPLADPASVAGETTGAAGLPAGVPVAVGTMDAWSALLGGGITAPGDAIDVAGTSEVLAMAAEPGGGAPGVVAFPVWRGLHVHAGPTQAGGDALTWAAAALDAPVPDLLDLAATAAPGCGDVLFLPQLAGERAPLWDPELRGHWLGATLGTGRAELARAVLEGVAHAARHVLGPLETAAGRPAAALTVCGGGAHSDLWCQVKADVLDRPLRRTVERDAGVLGAALLAGLAVGAGSSVGELAARMVRVEREFVPDPRVRDRLDDAHGRYLAAQQALAPLFRAGRHR</sequence>
<dbReference type="InterPro" id="IPR018485">
    <property type="entry name" value="FGGY_C"/>
</dbReference>
<reference evidence="7 8" key="1">
    <citation type="submission" date="2021-03" db="EMBL/GenBank/DDBJ databases">
        <title>Sequencing the genomes of 1000 actinobacteria strains.</title>
        <authorList>
            <person name="Klenk H.-P."/>
        </authorList>
    </citation>
    <scope>NUCLEOTIDE SEQUENCE [LARGE SCALE GENOMIC DNA]</scope>
    <source>
        <strain evidence="7 8">DSM 45256</strain>
    </source>
</reference>
<comment type="similarity">
    <text evidence="1">Belongs to the FGGY kinase family.</text>
</comment>
<evidence type="ECO:0000313" key="8">
    <source>
        <dbReference type="Proteomes" id="UP001519295"/>
    </source>
</evidence>
<keyword evidence="4" id="KW-0418">Kinase</keyword>
<dbReference type="InterPro" id="IPR018484">
    <property type="entry name" value="FGGY_N"/>
</dbReference>
<dbReference type="Proteomes" id="UP001519295">
    <property type="component" value="Unassembled WGS sequence"/>
</dbReference>
<dbReference type="RefSeq" id="WP_210026767.1">
    <property type="nucleotide sequence ID" value="NZ_JAGINU010000001.1"/>
</dbReference>
<keyword evidence="2" id="KW-0119">Carbohydrate metabolism</keyword>
<evidence type="ECO:0000259" key="6">
    <source>
        <dbReference type="Pfam" id="PF02782"/>
    </source>
</evidence>
<dbReference type="EC" id="2.7.1.17" evidence="7"/>
<dbReference type="InterPro" id="IPR050406">
    <property type="entry name" value="FGGY_Carb_Kinase"/>
</dbReference>
<dbReference type="PANTHER" id="PTHR43095">
    <property type="entry name" value="SUGAR KINASE"/>
    <property type="match status" value="1"/>
</dbReference>
<dbReference type="EMBL" id="JAGINU010000001">
    <property type="protein sequence ID" value="MBP2366690.1"/>
    <property type="molecule type" value="Genomic_DNA"/>
</dbReference>
<dbReference type="InterPro" id="IPR000577">
    <property type="entry name" value="Carb_kinase_FGGY"/>
</dbReference>
<organism evidence="7 8">
    <name type="scientific">Pseudonocardia parietis</name>
    <dbReference type="NCBI Taxonomy" id="570936"/>
    <lineage>
        <taxon>Bacteria</taxon>
        <taxon>Bacillati</taxon>
        <taxon>Actinomycetota</taxon>
        <taxon>Actinomycetes</taxon>
        <taxon>Pseudonocardiales</taxon>
        <taxon>Pseudonocardiaceae</taxon>
        <taxon>Pseudonocardia</taxon>
    </lineage>
</organism>
<protein>
    <submittedName>
        <fullName evidence="7">Xylulokinase</fullName>
        <ecNumber evidence="7">2.7.1.17</ecNumber>
    </submittedName>
</protein>
<dbReference type="Pfam" id="PF02782">
    <property type="entry name" value="FGGY_C"/>
    <property type="match status" value="1"/>
</dbReference>
<feature type="domain" description="Carbohydrate kinase FGGY C-terminal" evidence="6">
    <location>
        <begin position="289"/>
        <end position="430"/>
    </location>
</feature>
<evidence type="ECO:0000256" key="1">
    <source>
        <dbReference type="ARBA" id="ARBA00009156"/>
    </source>
</evidence>
<keyword evidence="2" id="KW-0859">Xylose metabolism</keyword>
<dbReference type="Pfam" id="PF00370">
    <property type="entry name" value="FGGY_N"/>
    <property type="match status" value="1"/>
</dbReference>
<name>A0ABS4VRY7_9PSEU</name>
<dbReference type="InterPro" id="IPR043129">
    <property type="entry name" value="ATPase_NBD"/>
</dbReference>
<evidence type="ECO:0000256" key="4">
    <source>
        <dbReference type="ARBA" id="ARBA00022777"/>
    </source>
</evidence>
<keyword evidence="3 7" id="KW-0808">Transferase</keyword>
<keyword evidence="8" id="KW-1185">Reference proteome</keyword>
<dbReference type="PIRSF" id="PIRSF000538">
    <property type="entry name" value="GlpK"/>
    <property type="match status" value="1"/>
</dbReference>
<evidence type="ECO:0000256" key="2">
    <source>
        <dbReference type="ARBA" id="ARBA00022629"/>
    </source>
</evidence>
<comment type="caution">
    <text evidence="7">The sequence shown here is derived from an EMBL/GenBank/DDBJ whole genome shotgun (WGS) entry which is preliminary data.</text>
</comment>
<feature type="domain" description="Carbohydrate kinase FGGY N-terminal" evidence="5">
    <location>
        <begin position="4"/>
        <end position="239"/>
    </location>
</feature>
<evidence type="ECO:0000313" key="7">
    <source>
        <dbReference type="EMBL" id="MBP2366690.1"/>
    </source>
</evidence>
<evidence type="ECO:0000256" key="3">
    <source>
        <dbReference type="ARBA" id="ARBA00022679"/>
    </source>
</evidence>
<dbReference type="PANTHER" id="PTHR43095:SF5">
    <property type="entry name" value="XYLULOSE KINASE"/>
    <property type="match status" value="1"/>
</dbReference>
<evidence type="ECO:0000259" key="5">
    <source>
        <dbReference type="Pfam" id="PF00370"/>
    </source>
</evidence>
<dbReference type="GO" id="GO:0004856">
    <property type="term" value="F:D-xylulokinase activity"/>
    <property type="evidence" value="ECO:0007669"/>
    <property type="project" value="UniProtKB-EC"/>
</dbReference>
<dbReference type="Gene3D" id="3.30.420.40">
    <property type="match status" value="2"/>
</dbReference>
<gene>
    <name evidence="7" type="ORF">JOF36_002386</name>
</gene>
<dbReference type="SUPFAM" id="SSF53067">
    <property type="entry name" value="Actin-like ATPase domain"/>
    <property type="match status" value="2"/>
</dbReference>
<proteinExistence type="inferred from homology"/>